<accession>A0A316FWY9</accession>
<dbReference type="AlphaFoldDB" id="A0A316FWY9"/>
<organism evidence="2 3">
    <name type="scientific">Pleionea mediterranea</name>
    <dbReference type="NCBI Taxonomy" id="523701"/>
    <lineage>
        <taxon>Bacteria</taxon>
        <taxon>Pseudomonadati</taxon>
        <taxon>Pseudomonadota</taxon>
        <taxon>Gammaproteobacteria</taxon>
        <taxon>Oceanospirillales</taxon>
        <taxon>Pleioneaceae</taxon>
        <taxon>Pleionea</taxon>
    </lineage>
</organism>
<protein>
    <submittedName>
        <fullName evidence="2">Uncharacterized protein</fullName>
    </submittedName>
</protein>
<feature type="region of interest" description="Disordered" evidence="1">
    <location>
        <begin position="281"/>
        <end position="323"/>
    </location>
</feature>
<dbReference type="RefSeq" id="WP_109762828.1">
    <property type="nucleotide sequence ID" value="NZ_QGGU01000004.1"/>
</dbReference>
<feature type="compositionally biased region" description="Low complexity" evidence="1">
    <location>
        <begin position="313"/>
        <end position="323"/>
    </location>
</feature>
<gene>
    <name evidence="2" type="ORF">C8D97_10460</name>
</gene>
<dbReference type="OrthoDB" id="6736327at2"/>
<name>A0A316FWY9_9GAMM</name>
<evidence type="ECO:0000256" key="1">
    <source>
        <dbReference type="SAM" id="MobiDB-lite"/>
    </source>
</evidence>
<evidence type="ECO:0000313" key="2">
    <source>
        <dbReference type="EMBL" id="PWK52842.1"/>
    </source>
</evidence>
<reference evidence="2 3" key="1">
    <citation type="submission" date="2018-05" db="EMBL/GenBank/DDBJ databases">
        <title>Genomic Encyclopedia of Type Strains, Phase IV (KMG-IV): sequencing the most valuable type-strain genomes for metagenomic binning, comparative biology and taxonomic classification.</title>
        <authorList>
            <person name="Goeker M."/>
        </authorList>
    </citation>
    <scope>NUCLEOTIDE SEQUENCE [LARGE SCALE GENOMIC DNA]</scope>
    <source>
        <strain evidence="2 3">DSM 25350</strain>
    </source>
</reference>
<evidence type="ECO:0000313" key="3">
    <source>
        <dbReference type="Proteomes" id="UP000245790"/>
    </source>
</evidence>
<sequence>MGSSSKNSDVDIEFDICPTKGDVWQVDGFGCIGLDPNQASEHFIEIIMKNRSNDGSIARREIVKAPISIIKHAKIHSFWRNGARLSNKSETKSLRILRLEDQVAPQIRRKSNMEDKSGESTRFTLFFQLNAEIDGETKNVLIPCVEVLSFFFGQYSKILQLGLSGRKANEVLYDPGKTWLSNGTAKLKLREGVRLSRYANAVAFIVFQDSIKNSFNKLHPNIFATKTKRAQPIRVTWPLESDFPCVVETIKIKNYLIITHIKSTSLALPYQKLELDQIRPGPRKGRQFTDYRKGVKPGRQKYDPNNPPVFGGSESPSSDLESSIYHGEEFQSPIPNVKISYSKENTEVESVERPRFKKNDEDVDRLTTASGDGYPNKRTGHVRFETIEHAFDIHQCMNELKNNKKKLNIKYHFMNDIRHPSDSRYTVLPDSMIDKSVKLVFQTNSDLLRYKQHLNQILKRPVAIFIIERYSKKFCYVSIKDTKGFKTRPEIGLLFEAYTSQFIDGVIIENLKLYSKHSRSYKRYAKYKYGKSYFCYFFEYKLNDEPKDKADYIFLKLKDHLW</sequence>
<proteinExistence type="predicted"/>
<comment type="caution">
    <text evidence="2">The sequence shown here is derived from an EMBL/GenBank/DDBJ whole genome shotgun (WGS) entry which is preliminary data.</text>
</comment>
<keyword evidence="3" id="KW-1185">Reference proteome</keyword>
<dbReference type="EMBL" id="QGGU01000004">
    <property type="protein sequence ID" value="PWK52842.1"/>
    <property type="molecule type" value="Genomic_DNA"/>
</dbReference>
<dbReference type="Proteomes" id="UP000245790">
    <property type="component" value="Unassembled WGS sequence"/>
</dbReference>